<name>A0ABV3P288_9ACTN</name>
<dbReference type="InterPro" id="IPR051313">
    <property type="entry name" value="Bact_iron-sidero_bind"/>
</dbReference>
<dbReference type="EMBL" id="JBFNQN010000002">
    <property type="protein sequence ID" value="MEW9263736.1"/>
    <property type="molecule type" value="Genomic_DNA"/>
</dbReference>
<comment type="similarity">
    <text evidence="2">Belongs to the bacterial solute-binding protein 8 family.</text>
</comment>
<evidence type="ECO:0000256" key="2">
    <source>
        <dbReference type="ARBA" id="ARBA00008814"/>
    </source>
</evidence>
<comment type="subcellular location">
    <subcellularLocation>
        <location evidence="1">Cell envelope</location>
    </subcellularLocation>
</comment>
<comment type="caution">
    <text evidence="7">The sequence shown here is derived from an EMBL/GenBank/DDBJ whole genome shotgun (WGS) entry which is preliminary data.</text>
</comment>
<gene>
    <name evidence="7" type="ORF">AB1207_03160</name>
</gene>
<reference evidence="7 8" key="1">
    <citation type="submission" date="2024-07" db="EMBL/GenBank/DDBJ databases">
        <authorList>
            <person name="Thanompreechachai J."/>
            <person name="Duangmal K."/>
        </authorList>
    </citation>
    <scope>NUCLEOTIDE SEQUENCE [LARGE SCALE GENOMIC DNA]</scope>
    <source>
        <strain evidence="7 8">KCTC 19886</strain>
    </source>
</reference>
<dbReference type="InterPro" id="IPR002491">
    <property type="entry name" value="ABC_transptr_periplasmic_BD"/>
</dbReference>
<feature type="signal peptide" evidence="5">
    <location>
        <begin position="1"/>
        <end position="21"/>
    </location>
</feature>
<evidence type="ECO:0000256" key="1">
    <source>
        <dbReference type="ARBA" id="ARBA00004196"/>
    </source>
</evidence>
<evidence type="ECO:0000313" key="8">
    <source>
        <dbReference type="Proteomes" id="UP001555826"/>
    </source>
</evidence>
<sequence>MLRPRLALVLSAGLLLTGCSASTSTPDPSSASAAGPAAPERVVEHARGQTRVPAAPQRVVVLEPVQLDTAVALGTTPVGAAVASNVTGVPAYLGVGDAVEPVGTVPEPDLEAIAALRPDLVLGTQTRHGQLYDALSRIAPTVFMASQSDPWQENVRLVGEALGKVDRAEQLLDGFEARCAEVAQEHGLGGTGTAPVTANLLRPRDGGTFSLYGPTSFAGSALECTGLDLPDRDWGGGIQVDLSAERVPEAAADHLFVPADPGSLDDPAVVPALVAGNAGAFGAVHVVDTSYWISGVGPLGGRRVLDDVDRILTAAS</sequence>
<dbReference type="CDD" id="cd01146">
    <property type="entry name" value="FhuD"/>
    <property type="match status" value="1"/>
</dbReference>
<evidence type="ECO:0000256" key="5">
    <source>
        <dbReference type="SAM" id="SignalP"/>
    </source>
</evidence>
<dbReference type="PANTHER" id="PTHR30532:SF25">
    <property type="entry name" value="IRON(III) DICITRATE-BINDING PERIPLASMIC PROTEIN"/>
    <property type="match status" value="1"/>
</dbReference>
<dbReference type="SUPFAM" id="SSF53807">
    <property type="entry name" value="Helical backbone' metal receptor"/>
    <property type="match status" value="1"/>
</dbReference>
<dbReference type="Gene3D" id="3.40.50.1980">
    <property type="entry name" value="Nitrogenase molybdenum iron protein domain"/>
    <property type="match status" value="2"/>
</dbReference>
<keyword evidence="4 5" id="KW-0732">Signal</keyword>
<dbReference type="RefSeq" id="WP_367636331.1">
    <property type="nucleotide sequence ID" value="NZ_JBFNQN010000002.1"/>
</dbReference>
<evidence type="ECO:0000256" key="3">
    <source>
        <dbReference type="ARBA" id="ARBA00022448"/>
    </source>
</evidence>
<dbReference type="Pfam" id="PF01497">
    <property type="entry name" value="Peripla_BP_2"/>
    <property type="match status" value="1"/>
</dbReference>
<proteinExistence type="inferred from homology"/>
<dbReference type="PROSITE" id="PS51257">
    <property type="entry name" value="PROKAR_LIPOPROTEIN"/>
    <property type="match status" value="1"/>
</dbReference>
<organism evidence="7 8">
    <name type="scientific">Kineococcus endophyticus</name>
    <dbReference type="NCBI Taxonomy" id="1181883"/>
    <lineage>
        <taxon>Bacteria</taxon>
        <taxon>Bacillati</taxon>
        <taxon>Actinomycetota</taxon>
        <taxon>Actinomycetes</taxon>
        <taxon>Kineosporiales</taxon>
        <taxon>Kineosporiaceae</taxon>
        <taxon>Kineococcus</taxon>
    </lineage>
</organism>
<feature type="domain" description="Fe/B12 periplasmic-binding" evidence="6">
    <location>
        <begin position="58"/>
        <end position="316"/>
    </location>
</feature>
<dbReference type="PROSITE" id="PS50983">
    <property type="entry name" value="FE_B12_PBP"/>
    <property type="match status" value="1"/>
</dbReference>
<accession>A0ABV3P288</accession>
<dbReference type="Proteomes" id="UP001555826">
    <property type="component" value="Unassembled WGS sequence"/>
</dbReference>
<keyword evidence="8" id="KW-1185">Reference proteome</keyword>
<evidence type="ECO:0000256" key="4">
    <source>
        <dbReference type="ARBA" id="ARBA00022729"/>
    </source>
</evidence>
<evidence type="ECO:0000259" key="6">
    <source>
        <dbReference type="PROSITE" id="PS50983"/>
    </source>
</evidence>
<evidence type="ECO:0000313" key="7">
    <source>
        <dbReference type="EMBL" id="MEW9263736.1"/>
    </source>
</evidence>
<feature type="chain" id="PRO_5046318597" evidence="5">
    <location>
        <begin position="22"/>
        <end position="316"/>
    </location>
</feature>
<keyword evidence="3" id="KW-0813">Transport</keyword>
<protein>
    <submittedName>
        <fullName evidence="7">Iron-siderophore ABC transporter substrate-binding protein</fullName>
    </submittedName>
</protein>
<dbReference type="PANTHER" id="PTHR30532">
    <property type="entry name" value="IRON III DICITRATE-BINDING PERIPLASMIC PROTEIN"/>
    <property type="match status" value="1"/>
</dbReference>